<dbReference type="RefSeq" id="XP_040761917.1">
    <property type="nucleotide sequence ID" value="XM_040901965.1"/>
</dbReference>
<dbReference type="GeneID" id="63818996"/>
<proteinExistence type="predicted"/>
<keyword evidence="2" id="KW-1185">Reference proteome</keyword>
<dbReference type="InParanoid" id="A0A165D585"/>
<reference evidence="1 2" key="1">
    <citation type="journal article" date="2016" name="Mol. Biol. Evol.">
        <title>Comparative Genomics of Early-Diverging Mushroom-Forming Fungi Provides Insights into the Origins of Lignocellulose Decay Capabilities.</title>
        <authorList>
            <person name="Nagy L.G."/>
            <person name="Riley R."/>
            <person name="Tritt A."/>
            <person name="Adam C."/>
            <person name="Daum C."/>
            <person name="Floudas D."/>
            <person name="Sun H."/>
            <person name="Yadav J.S."/>
            <person name="Pangilinan J."/>
            <person name="Larsson K.H."/>
            <person name="Matsuura K."/>
            <person name="Barry K."/>
            <person name="Labutti K."/>
            <person name="Kuo R."/>
            <person name="Ohm R.A."/>
            <person name="Bhattacharya S.S."/>
            <person name="Shirouzu T."/>
            <person name="Yoshinaga Y."/>
            <person name="Martin F.M."/>
            <person name="Grigoriev I.V."/>
            <person name="Hibbett D.S."/>
        </authorList>
    </citation>
    <scope>NUCLEOTIDE SEQUENCE [LARGE SCALE GENOMIC DNA]</scope>
    <source>
        <strain evidence="1 2">93-53</strain>
    </source>
</reference>
<evidence type="ECO:0000313" key="1">
    <source>
        <dbReference type="EMBL" id="KZT04177.1"/>
    </source>
</evidence>
<dbReference type="EMBL" id="KV427638">
    <property type="protein sequence ID" value="KZT04177.1"/>
    <property type="molecule type" value="Genomic_DNA"/>
</dbReference>
<organism evidence="1 2">
    <name type="scientific">Laetiporus sulphureus 93-53</name>
    <dbReference type="NCBI Taxonomy" id="1314785"/>
    <lineage>
        <taxon>Eukaryota</taxon>
        <taxon>Fungi</taxon>
        <taxon>Dikarya</taxon>
        <taxon>Basidiomycota</taxon>
        <taxon>Agaricomycotina</taxon>
        <taxon>Agaricomycetes</taxon>
        <taxon>Polyporales</taxon>
        <taxon>Laetiporus</taxon>
    </lineage>
</organism>
<evidence type="ECO:0000313" key="2">
    <source>
        <dbReference type="Proteomes" id="UP000076871"/>
    </source>
</evidence>
<sequence>MRHLQGSHLSVASLVREGQGKRKKERAARTCYLVPTRQRPLCNTRLIACTRKLEEKILTSCIILHRSIRIFIRYPLEVPYFSVLHLLPGQIFLSFLCRFALDMPCHGARCKEPPRTCFISPLPPIGLLASPS</sequence>
<gene>
    <name evidence="1" type="ORF">LAESUDRAFT_312635</name>
</gene>
<dbReference type="Proteomes" id="UP000076871">
    <property type="component" value="Unassembled WGS sequence"/>
</dbReference>
<protein>
    <submittedName>
        <fullName evidence="1">Uncharacterized protein</fullName>
    </submittedName>
</protein>
<dbReference type="AlphaFoldDB" id="A0A165D585"/>
<name>A0A165D585_9APHY</name>
<accession>A0A165D585</accession>